<dbReference type="Gene3D" id="3.40.190.10">
    <property type="entry name" value="Periplasmic binding protein-like II"/>
    <property type="match status" value="1"/>
</dbReference>
<dbReference type="PANTHER" id="PTHR30290">
    <property type="entry name" value="PERIPLASMIC BINDING COMPONENT OF ABC TRANSPORTER"/>
    <property type="match status" value="1"/>
</dbReference>
<dbReference type="CDD" id="cd08503">
    <property type="entry name" value="PBP2_NikA_DppA_OppA_like_17"/>
    <property type="match status" value="1"/>
</dbReference>
<dbReference type="Gene3D" id="3.10.105.10">
    <property type="entry name" value="Dipeptide-binding Protein, Domain 3"/>
    <property type="match status" value="1"/>
</dbReference>
<dbReference type="Pfam" id="PF00496">
    <property type="entry name" value="SBP_bac_5"/>
    <property type="match status" value="1"/>
</dbReference>
<dbReference type="EMBL" id="FXTY01000001">
    <property type="protein sequence ID" value="SMP01654.1"/>
    <property type="molecule type" value="Genomic_DNA"/>
</dbReference>
<keyword evidence="3" id="KW-0813">Transport</keyword>
<evidence type="ECO:0000313" key="7">
    <source>
        <dbReference type="Proteomes" id="UP001157961"/>
    </source>
</evidence>
<accession>A0ABY1N6E8</accession>
<dbReference type="RefSeq" id="WP_283424746.1">
    <property type="nucleotide sequence ID" value="NZ_FXTY01000001.1"/>
</dbReference>
<proteinExistence type="inferred from homology"/>
<dbReference type="InterPro" id="IPR039424">
    <property type="entry name" value="SBP_5"/>
</dbReference>
<evidence type="ECO:0000256" key="2">
    <source>
        <dbReference type="ARBA" id="ARBA00005695"/>
    </source>
</evidence>
<dbReference type="InterPro" id="IPR006311">
    <property type="entry name" value="TAT_signal"/>
</dbReference>
<dbReference type="PIRSF" id="PIRSF002741">
    <property type="entry name" value="MppA"/>
    <property type="match status" value="1"/>
</dbReference>
<organism evidence="6 7">
    <name type="scientific">Shimia sagamensis</name>
    <dbReference type="NCBI Taxonomy" id="1566352"/>
    <lineage>
        <taxon>Bacteria</taxon>
        <taxon>Pseudomonadati</taxon>
        <taxon>Pseudomonadota</taxon>
        <taxon>Alphaproteobacteria</taxon>
        <taxon>Rhodobacterales</taxon>
        <taxon>Roseobacteraceae</taxon>
    </lineage>
</organism>
<dbReference type="InterPro" id="IPR000914">
    <property type="entry name" value="SBP_5_dom"/>
</dbReference>
<keyword evidence="4" id="KW-0732">Signal</keyword>
<reference evidence="6 7" key="1">
    <citation type="submission" date="2017-05" db="EMBL/GenBank/DDBJ databases">
        <authorList>
            <person name="Varghese N."/>
            <person name="Submissions S."/>
        </authorList>
    </citation>
    <scope>NUCLEOTIDE SEQUENCE [LARGE SCALE GENOMIC DNA]</scope>
    <source>
        <strain evidence="6 7">DSM 29734</strain>
    </source>
</reference>
<dbReference type="PANTHER" id="PTHR30290:SF10">
    <property type="entry name" value="PERIPLASMIC OLIGOPEPTIDE-BINDING PROTEIN-RELATED"/>
    <property type="match status" value="1"/>
</dbReference>
<comment type="similarity">
    <text evidence="2">Belongs to the bacterial solute-binding protein 5 family.</text>
</comment>
<dbReference type="Proteomes" id="UP001157961">
    <property type="component" value="Unassembled WGS sequence"/>
</dbReference>
<dbReference type="InterPro" id="IPR030678">
    <property type="entry name" value="Peptide/Ni-bd"/>
</dbReference>
<evidence type="ECO:0000256" key="4">
    <source>
        <dbReference type="ARBA" id="ARBA00022729"/>
    </source>
</evidence>
<gene>
    <name evidence="6" type="ORF">SAMN06265373_101153</name>
</gene>
<keyword evidence="7" id="KW-1185">Reference proteome</keyword>
<feature type="domain" description="Solute-binding protein family 5" evidence="5">
    <location>
        <begin position="108"/>
        <end position="458"/>
    </location>
</feature>
<evidence type="ECO:0000256" key="1">
    <source>
        <dbReference type="ARBA" id="ARBA00004418"/>
    </source>
</evidence>
<protein>
    <submittedName>
        <fullName evidence="6">Peptide/nickel transport system substrate-binding protein</fullName>
    </submittedName>
</protein>
<comment type="caution">
    <text evidence="6">The sequence shown here is derived from an EMBL/GenBank/DDBJ whole genome shotgun (WGS) entry which is preliminary data.</text>
</comment>
<evidence type="ECO:0000256" key="3">
    <source>
        <dbReference type="ARBA" id="ARBA00022448"/>
    </source>
</evidence>
<dbReference type="SUPFAM" id="SSF53850">
    <property type="entry name" value="Periplasmic binding protein-like II"/>
    <property type="match status" value="1"/>
</dbReference>
<sequence>MPFFKRNGHSMPTALLQNAAAMRRGDVDRREFLALATAFGATGATAYGMLGLPTPAAAQPVPKQGGTVRIQQEVRALKDPRLFDWPQIANFTRGWLETLVTYETDGTFKPALLESWDISDDAKTYTLHVRHGVTWNDGTAFTAEDVARNIRGWCDRDVAGNSMAGRFATLIDADTNQVLAGAIEVVDAHTVRLNLPKPDISLIPGMADYPAAIVPEGFDAAAMLENPVGTGPYLPESLVPGERGILVRNTAHTWWNADNGAWMDRIEFLDFGTDPAAWAHAARDGAIDMTYSVDGEYADLIANFNGWTKHDVISMATVVVRPNQEAEVGGIKPYADVRVRQAIMKAVDNAILLELGNNGRGAVAQNHHIGPAHPEYTNIGMPDHDPSGAFDLLKEVGAEAFEMELHTIDDAWRKNTTDAVVAQLRDAGFRAKTRVVPGNTYWENWNTFPFSATDWNHRPLGVQIWALAYRSGEAWNEFGYANPEFDAILDDALGTLDIEKRRALVARGEKILQDDAVTIQPYWRALANHTADGLAGGAHHISFEIRPAELHWT</sequence>
<evidence type="ECO:0000313" key="6">
    <source>
        <dbReference type="EMBL" id="SMP01654.1"/>
    </source>
</evidence>
<dbReference type="PROSITE" id="PS51318">
    <property type="entry name" value="TAT"/>
    <property type="match status" value="1"/>
</dbReference>
<name>A0ABY1N6E8_9RHOB</name>
<evidence type="ECO:0000259" key="5">
    <source>
        <dbReference type="Pfam" id="PF00496"/>
    </source>
</evidence>
<comment type="subcellular location">
    <subcellularLocation>
        <location evidence="1">Periplasm</location>
    </subcellularLocation>
</comment>